<evidence type="ECO:0000313" key="2">
    <source>
        <dbReference type="EMBL" id="ORA62412.1"/>
    </source>
</evidence>
<protein>
    <recommendedName>
        <fullName evidence="4">DUF732 domain-containing protein</fullName>
    </recommendedName>
</protein>
<proteinExistence type="predicted"/>
<comment type="caution">
    <text evidence="2">The sequence shown here is derived from an EMBL/GenBank/DDBJ whole genome shotgun (WGS) entry which is preliminary data.</text>
</comment>
<accession>A0A1X0CR81</accession>
<reference evidence="2 3" key="1">
    <citation type="submission" date="2016-12" db="EMBL/GenBank/DDBJ databases">
        <title>The new phylogeny of genus Mycobacterium.</title>
        <authorList>
            <person name="Tortoli E."/>
            <person name="Trovato A."/>
            <person name="Cirillo D.M."/>
        </authorList>
    </citation>
    <scope>NUCLEOTIDE SEQUENCE [LARGE SCALE GENOMIC DNA]</scope>
    <source>
        <strain evidence="2 3">DSM 45130</strain>
    </source>
</reference>
<sequence>MFQRVLLLGAAALTVASFTAGCPGSEQSNATCDDYARADFKQQGEIQRALLKAHDLDTTSVSNTIGLTSAIEDKCGWEHTNSKNGKATRNGSKKIDDLINWNSKQW</sequence>
<dbReference type="AlphaFoldDB" id="A0A1X0CR81"/>
<evidence type="ECO:0000256" key="1">
    <source>
        <dbReference type="SAM" id="SignalP"/>
    </source>
</evidence>
<feature type="chain" id="PRO_5038686696" description="DUF732 domain-containing protein" evidence="1">
    <location>
        <begin position="21"/>
        <end position="106"/>
    </location>
</feature>
<dbReference type="EMBL" id="MVHS01000091">
    <property type="protein sequence ID" value="ORA62412.1"/>
    <property type="molecule type" value="Genomic_DNA"/>
</dbReference>
<organism evidence="2 3">
    <name type="scientific">Mycolicibacterium insubricum</name>
    <dbReference type="NCBI Taxonomy" id="444597"/>
    <lineage>
        <taxon>Bacteria</taxon>
        <taxon>Bacillati</taxon>
        <taxon>Actinomycetota</taxon>
        <taxon>Actinomycetes</taxon>
        <taxon>Mycobacteriales</taxon>
        <taxon>Mycobacteriaceae</taxon>
        <taxon>Mycolicibacterium</taxon>
    </lineage>
</organism>
<feature type="signal peptide" evidence="1">
    <location>
        <begin position="1"/>
        <end position="20"/>
    </location>
</feature>
<gene>
    <name evidence="2" type="ORF">BST26_20875</name>
</gene>
<dbReference type="Proteomes" id="UP000192801">
    <property type="component" value="Unassembled WGS sequence"/>
</dbReference>
<name>A0A1X0CR81_9MYCO</name>
<dbReference type="PROSITE" id="PS51257">
    <property type="entry name" value="PROKAR_LIPOPROTEIN"/>
    <property type="match status" value="1"/>
</dbReference>
<keyword evidence="3" id="KW-1185">Reference proteome</keyword>
<keyword evidence="1" id="KW-0732">Signal</keyword>
<evidence type="ECO:0008006" key="4">
    <source>
        <dbReference type="Google" id="ProtNLM"/>
    </source>
</evidence>
<evidence type="ECO:0000313" key="3">
    <source>
        <dbReference type="Proteomes" id="UP000192801"/>
    </source>
</evidence>